<feature type="transmembrane region" description="Helical" evidence="12">
    <location>
        <begin position="299"/>
        <end position="316"/>
    </location>
</feature>
<dbReference type="SUPFAM" id="SSF144083">
    <property type="entry name" value="Magnesium transport protein CorA, transmembrane region"/>
    <property type="match status" value="1"/>
</dbReference>
<organism evidence="13 14">
    <name type="scientific">Paraburkholderia tuberum</name>
    <dbReference type="NCBI Taxonomy" id="157910"/>
    <lineage>
        <taxon>Bacteria</taxon>
        <taxon>Pseudomonadati</taxon>
        <taxon>Pseudomonadota</taxon>
        <taxon>Betaproteobacteria</taxon>
        <taxon>Burkholderiales</taxon>
        <taxon>Burkholderiaceae</taxon>
        <taxon>Paraburkholderia</taxon>
    </lineage>
</organism>
<dbReference type="InterPro" id="IPR004488">
    <property type="entry name" value="Mg/Co-transport_prot_CorA"/>
</dbReference>
<evidence type="ECO:0000256" key="6">
    <source>
        <dbReference type="ARBA" id="ARBA00022842"/>
    </source>
</evidence>
<evidence type="ECO:0000256" key="10">
    <source>
        <dbReference type="ARBA" id="ARBA00034269"/>
    </source>
</evidence>
<dbReference type="GO" id="GO:0005886">
    <property type="term" value="C:plasma membrane"/>
    <property type="evidence" value="ECO:0007669"/>
    <property type="project" value="UniProtKB-SubCell"/>
</dbReference>
<evidence type="ECO:0000256" key="3">
    <source>
        <dbReference type="ARBA" id="ARBA00022448"/>
    </source>
</evidence>
<dbReference type="GO" id="GO:0015095">
    <property type="term" value="F:magnesium ion transmembrane transporter activity"/>
    <property type="evidence" value="ECO:0007669"/>
    <property type="project" value="UniProtKB-UniRule"/>
</dbReference>
<accession>A0A1H1HKH1</accession>
<dbReference type="NCBIfam" id="TIGR00383">
    <property type="entry name" value="corA"/>
    <property type="match status" value="1"/>
</dbReference>
<sequence>MLINCAAYQDGRKLADIDIDSISDYVARPECFVWVALKDPEPEELAAMKDEFNLHELAIEDAQNGHQRPKIEEYGDSLFTVMHTVEMDEQGEFVIGEVDVFVGSNYVLSVRRGTRTGFKSVRARCEHEPHLLKEGSAFVLYALIDDVVDRYFPVVEAISTELETLEDRIFEKNDSAASRAIVQDLYTMKRRLVILQHHIVPLQEAVGKLTGGRIPSVCAGMQAYFRDVYDHLDRIVRTIEGRREIVVTAVQVNLGMISLAESEITKRLGSFAALFAVPTMIAGIYGMNFERIPELHFKFGYPVVLAVMLAIDCVLYRRFRKAGWL</sequence>
<dbReference type="GO" id="GO:0050897">
    <property type="term" value="F:cobalt ion binding"/>
    <property type="evidence" value="ECO:0007669"/>
    <property type="project" value="TreeGrafter"/>
</dbReference>
<keyword evidence="5 12" id="KW-0812">Transmembrane</keyword>
<comment type="subcellular location">
    <subcellularLocation>
        <location evidence="1">Cell membrane</location>
        <topology evidence="1">Multi-pass membrane protein</topology>
    </subcellularLocation>
    <subcellularLocation>
        <location evidence="12">Membrane</location>
        <topology evidence="12">Multi-pass membrane protein</topology>
    </subcellularLocation>
</comment>
<feature type="transmembrane region" description="Helical" evidence="12">
    <location>
        <begin position="268"/>
        <end position="287"/>
    </location>
</feature>
<dbReference type="Pfam" id="PF01544">
    <property type="entry name" value="CorA"/>
    <property type="match status" value="1"/>
</dbReference>
<comment type="function">
    <text evidence="11">Mediates influx of magnesium ions. Alternates between open and closed states. Activated by low cytoplasmic Mg(2+) levels. Inactive when cytoplasmic Mg(2+) levels are high.</text>
</comment>
<dbReference type="CDD" id="cd12830">
    <property type="entry name" value="MtCorA-like"/>
    <property type="match status" value="1"/>
</dbReference>
<keyword evidence="14" id="KW-1185">Reference proteome</keyword>
<dbReference type="GO" id="GO:0000287">
    <property type="term" value="F:magnesium ion binding"/>
    <property type="evidence" value="ECO:0007669"/>
    <property type="project" value="TreeGrafter"/>
</dbReference>
<gene>
    <name evidence="12" type="primary">corA</name>
    <name evidence="13" type="ORF">SAMN05445850_3667</name>
</gene>
<evidence type="ECO:0000256" key="8">
    <source>
        <dbReference type="ARBA" id="ARBA00023065"/>
    </source>
</evidence>
<comment type="similarity">
    <text evidence="2 12">Belongs to the CorA metal ion transporter (MIT) (TC 1.A.35) family.</text>
</comment>
<dbReference type="InterPro" id="IPR045861">
    <property type="entry name" value="CorA_cytoplasmic_dom"/>
</dbReference>
<evidence type="ECO:0000256" key="12">
    <source>
        <dbReference type="RuleBase" id="RU362010"/>
    </source>
</evidence>
<evidence type="ECO:0000256" key="5">
    <source>
        <dbReference type="ARBA" id="ARBA00022692"/>
    </source>
</evidence>
<evidence type="ECO:0000256" key="1">
    <source>
        <dbReference type="ARBA" id="ARBA00004651"/>
    </source>
</evidence>
<evidence type="ECO:0000256" key="4">
    <source>
        <dbReference type="ARBA" id="ARBA00022475"/>
    </source>
</evidence>
<dbReference type="SUPFAM" id="SSF143865">
    <property type="entry name" value="CorA soluble domain-like"/>
    <property type="match status" value="1"/>
</dbReference>
<keyword evidence="7 12" id="KW-1133">Transmembrane helix</keyword>
<protein>
    <recommendedName>
        <fullName evidence="12">Magnesium transport protein CorA</fullName>
    </recommendedName>
</protein>
<keyword evidence="4 12" id="KW-1003">Cell membrane</keyword>
<name>A0A1H1HKH1_9BURK</name>
<keyword evidence="3 12" id="KW-0813">Transport</keyword>
<dbReference type="STRING" id="157910.SAMN05445850_3667"/>
<dbReference type="EMBL" id="FNKX01000001">
    <property type="protein sequence ID" value="SDR26025.1"/>
    <property type="molecule type" value="Genomic_DNA"/>
</dbReference>
<dbReference type="Gene3D" id="1.20.58.340">
    <property type="entry name" value="Magnesium transport protein CorA, transmembrane region"/>
    <property type="match status" value="2"/>
</dbReference>
<dbReference type="AlphaFoldDB" id="A0A1H1HKH1"/>
<reference evidence="14" key="1">
    <citation type="submission" date="2016-10" db="EMBL/GenBank/DDBJ databases">
        <authorList>
            <person name="Varghese N."/>
            <person name="Submissions S."/>
        </authorList>
    </citation>
    <scope>NUCLEOTIDE SEQUENCE [LARGE SCALE GENOMIC DNA]</scope>
    <source>
        <strain evidence="14">DUS833</strain>
    </source>
</reference>
<keyword evidence="6 12" id="KW-0460">Magnesium</keyword>
<dbReference type="InterPro" id="IPR045863">
    <property type="entry name" value="CorA_TM1_TM2"/>
</dbReference>
<dbReference type="RefSeq" id="WP_090805825.1">
    <property type="nucleotide sequence ID" value="NZ_FNKX01000001.1"/>
</dbReference>
<evidence type="ECO:0000313" key="14">
    <source>
        <dbReference type="Proteomes" id="UP000199365"/>
    </source>
</evidence>
<dbReference type="GO" id="GO:0015087">
    <property type="term" value="F:cobalt ion transmembrane transporter activity"/>
    <property type="evidence" value="ECO:0007669"/>
    <property type="project" value="UniProtKB-UniRule"/>
</dbReference>
<dbReference type="Gene3D" id="3.30.460.20">
    <property type="entry name" value="CorA soluble domain-like"/>
    <property type="match status" value="1"/>
</dbReference>
<dbReference type="PANTHER" id="PTHR46494:SF1">
    <property type="entry name" value="CORA FAMILY METAL ION TRANSPORTER (EUROFUNG)"/>
    <property type="match status" value="1"/>
</dbReference>
<dbReference type="FunFam" id="1.20.58.340:FF:000004">
    <property type="entry name" value="Magnesium transport protein CorA"/>
    <property type="match status" value="1"/>
</dbReference>
<dbReference type="Proteomes" id="UP000199365">
    <property type="component" value="Unassembled WGS sequence"/>
</dbReference>
<proteinExistence type="inferred from homology"/>
<dbReference type="InterPro" id="IPR002523">
    <property type="entry name" value="MgTranspt_CorA/ZnTranspt_ZntB"/>
</dbReference>
<dbReference type="PANTHER" id="PTHR46494">
    <property type="entry name" value="CORA FAMILY METAL ION TRANSPORTER (EUROFUNG)"/>
    <property type="match status" value="1"/>
</dbReference>
<evidence type="ECO:0000256" key="7">
    <source>
        <dbReference type="ARBA" id="ARBA00022989"/>
    </source>
</evidence>
<keyword evidence="8 12" id="KW-0406">Ion transport</keyword>
<keyword evidence="9 12" id="KW-0472">Membrane</keyword>
<evidence type="ECO:0000256" key="9">
    <source>
        <dbReference type="ARBA" id="ARBA00023136"/>
    </source>
</evidence>
<evidence type="ECO:0000256" key="2">
    <source>
        <dbReference type="ARBA" id="ARBA00009765"/>
    </source>
</evidence>
<comment type="catalytic activity">
    <reaction evidence="10">
        <text>Mg(2+)(in) = Mg(2+)(out)</text>
        <dbReference type="Rhea" id="RHEA:29827"/>
        <dbReference type="ChEBI" id="CHEBI:18420"/>
    </reaction>
</comment>
<evidence type="ECO:0000256" key="11">
    <source>
        <dbReference type="ARBA" id="ARBA00045497"/>
    </source>
</evidence>
<evidence type="ECO:0000313" key="13">
    <source>
        <dbReference type="EMBL" id="SDR26025.1"/>
    </source>
</evidence>